<comment type="subcellular location">
    <subcellularLocation>
        <location evidence="1 7">Cell inner membrane</location>
        <topology evidence="1 7">Multi-pass membrane protein</topology>
    </subcellularLocation>
</comment>
<feature type="transmembrane region" description="Helical" evidence="7">
    <location>
        <begin position="180"/>
        <end position="203"/>
    </location>
</feature>
<dbReference type="PIRSF" id="PIRSF006066">
    <property type="entry name" value="HI0050"/>
    <property type="match status" value="1"/>
</dbReference>
<feature type="transmembrane region" description="Helical" evidence="7">
    <location>
        <begin position="249"/>
        <end position="272"/>
    </location>
</feature>
<dbReference type="GO" id="GO:0005886">
    <property type="term" value="C:plasma membrane"/>
    <property type="evidence" value="ECO:0007669"/>
    <property type="project" value="UniProtKB-SubCell"/>
</dbReference>
<accession>A0A0W7WDW5</accession>
<comment type="function">
    <text evidence="7">Part of the tripartite ATP-independent periplasmic (TRAP) transport system.</text>
</comment>
<evidence type="ECO:0000256" key="4">
    <source>
        <dbReference type="ARBA" id="ARBA00022692"/>
    </source>
</evidence>
<feature type="transmembrane region" description="Helical" evidence="7">
    <location>
        <begin position="317"/>
        <end position="336"/>
    </location>
</feature>
<dbReference type="PANTHER" id="PTHR33362">
    <property type="entry name" value="SIALIC ACID TRAP TRANSPORTER PERMEASE PROTEIN SIAT-RELATED"/>
    <property type="match status" value="1"/>
</dbReference>
<sequence>MTPFAIAILLIVALFVLIFLRMPIALAMGLVGAIGYVNLSSTAGLLAYLGTAWVDKFMSYDFAVVPLFILMGHLATNSGISASIFSAARAWIGHLRGGLAMAAVAGCAMFGSISGSSLATASTMTRVAMPEMRKHGFSGALSSGALAAGGTLGILIPPSVVLIIYALITEQNIVKLFLAATVPGILAVIGFMIAISVYVRLFPEEGPVSEKSTFGERMRSLRDIWHVVIIFVVVLGGIYGGFFTPAQGAAVGVVLTLVLGVLKGGLTAGAILESLIATAGSTAMIFAIVFGADLFNVALALSRMPIEVATYFGASDIPPMAILLAMVVFYLVMGCLMDSLSMILLTVPVFFPTIMALDFGLVPEQQAMWFAIISLVVVEMGLITPPVGMNLFVISAMARDIPMTQIFRGTVPFIAAEFTRIAILIGFPALSYWLVDLVAN</sequence>
<keyword evidence="6 7" id="KW-0472">Membrane</keyword>
<dbReference type="NCBIfam" id="TIGR00786">
    <property type="entry name" value="dctM"/>
    <property type="match status" value="1"/>
</dbReference>
<dbReference type="InterPro" id="IPR010656">
    <property type="entry name" value="DctM"/>
</dbReference>
<keyword evidence="10" id="KW-1185">Reference proteome</keyword>
<dbReference type="InterPro" id="IPR004681">
    <property type="entry name" value="TRAP_DctM"/>
</dbReference>
<feature type="transmembrane region" description="Helical" evidence="7">
    <location>
        <begin position="368"/>
        <end position="393"/>
    </location>
</feature>
<keyword evidence="2" id="KW-1003">Cell membrane</keyword>
<feature type="transmembrane region" description="Helical" evidence="7">
    <location>
        <begin position="37"/>
        <end position="55"/>
    </location>
</feature>
<name>A0A0W7WDW5_9RHOB</name>
<feature type="transmembrane region" description="Helical" evidence="7">
    <location>
        <begin position="343"/>
        <end position="362"/>
    </location>
</feature>
<dbReference type="RefSeq" id="WP_058864244.1">
    <property type="nucleotide sequence ID" value="NZ_LPXO01000025.1"/>
</dbReference>
<feature type="transmembrane region" description="Helical" evidence="7">
    <location>
        <begin position="284"/>
        <end position="305"/>
    </location>
</feature>
<organism evidence="9 10">
    <name type="scientific">Pseudoponticoccus marisrubri</name>
    <dbReference type="NCBI Taxonomy" id="1685382"/>
    <lineage>
        <taxon>Bacteria</taxon>
        <taxon>Pseudomonadati</taxon>
        <taxon>Pseudomonadota</taxon>
        <taxon>Alphaproteobacteria</taxon>
        <taxon>Rhodobacterales</taxon>
        <taxon>Roseobacteraceae</taxon>
        <taxon>Pseudoponticoccus</taxon>
    </lineage>
</organism>
<comment type="caution">
    <text evidence="9">The sequence shown here is derived from an EMBL/GenBank/DDBJ whole genome shotgun (WGS) entry which is preliminary data.</text>
</comment>
<gene>
    <name evidence="9" type="ORF">AVJ23_21220</name>
</gene>
<dbReference type="EMBL" id="LPXO01000025">
    <property type="protein sequence ID" value="KUF08722.1"/>
    <property type="molecule type" value="Genomic_DNA"/>
</dbReference>
<dbReference type="Pfam" id="PF06808">
    <property type="entry name" value="DctM"/>
    <property type="match status" value="1"/>
</dbReference>
<evidence type="ECO:0000313" key="10">
    <source>
        <dbReference type="Proteomes" id="UP000054396"/>
    </source>
</evidence>
<dbReference type="GO" id="GO:0022857">
    <property type="term" value="F:transmembrane transporter activity"/>
    <property type="evidence" value="ECO:0007669"/>
    <property type="project" value="UniProtKB-UniRule"/>
</dbReference>
<evidence type="ECO:0000256" key="2">
    <source>
        <dbReference type="ARBA" id="ARBA00022475"/>
    </source>
</evidence>
<reference evidence="9 10" key="1">
    <citation type="submission" date="2015-12" db="EMBL/GenBank/DDBJ databases">
        <authorList>
            <person name="Shamseldin A."/>
            <person name="Moawad H."/>
            <person name="Abd El-Rahim W.M."/>
            <person name="Sadowsky M.J."/>
        </authorList>
    </citation>
    <scope>NUCLEOTIDE SEQUENCE [LARGE SCALE GENOMIC DNA]</scope>
    <source>
        <strain evidence="9 10">SJ5A-1</strain>
    </source>
</reference>
<evidence type="ECO:0000313" key="9">
    <source>
        <dbReference type="EMBL" id="KUF08722.1"/>
    </source>
</evidence>
<dbReference type="PANTHER" id="PTHR33362:SF5">
    <property type="entry name" value="C4-DICARBOXYLATE TRAP TRANSPORTER LARGE PERMEASE PROTEIN DCTM"/>
    <property type="match status" value="1"/>
</dbReference>
<keyword evidence="3 7" id="KW-0997">Cell inner membrane</keyword>
<comment type="subunit">
    <text evidence="7">The complex comprises the extracytoplasmic solute receptor protein and the two transmembrane proteins.</text>
</comment>
<dbReference type="STRING" id="1685382.AVJ23_21220"/>
<keyword evidence="7" id="KW-0813">Transport</keyword>
<proteinExistence type="inferred from homology"/>
<feature type="transmembrane region" description="Helical" evidence="7">
    <location>
        <begin position="140"/>
        <end position="168"/>
    </location>
</feature>
<evidence type="ECO:0000256" key="1">
    <source>
        <dbReference type="ARBA" id="ARBA00004429"/>
    </source>
</evidence>
<feature type="transmembrane region" description="Helical" evidence="7">
    <location>
        <begin position="98"/>
        <end position="119"/>
    </location>
</feature>
<dbReference type="Proteomes" id="UP000054396">
    <property type="component" value="Unassembled WGS sequence"/>
</dbReference>
<feature type="transmembrane region" description="Helical" evidence="7">
    <location>
        <begin position="224"/>
        <end position="243"/>
    </location>
</feature>
<feature type="domain" description="TRAP C4-dicarboxylate transport system permease DctM subunit" evidence="8">
    <location>
        <begin position="11"/>
        <end position="429"/>
    </location>
</feature>
<comment type="similarity">
    <text evidence="7">Belongs to the TRAP transporter large permease family.</text>
</comment>
<evidence type="ECO:0000256" key="5">
    <source>
        <dbReference type="ARBA" id="ARBA00022989"/>
    </source>
</evidence>
<keyword evidence="4 7" id="KW-0812">Transmembrane</keyword>
<dbReference type="OrthoDB" id="9790209at2"/>
<feature type="transmembrane region" description="Helical" evidence="7">
    <location>
        <begin position="67"/>
        <end position="92"/>
    </location>
</feature>
<evidence type="ECO:0000256" key="7">
    <source>
        <dbReference type="RuleBase" id="RU369079"/>
    </source>
</evidence>
<protein>
    <recommendedName>
        <fullName evidence="7">TRAP transporter large permease protein</fullName>
    </recommendedName>
</protein>
<feature type="transmembrane region" description="Helical" evidence="7">
    <location>
        <begin position="414"/>
        <end position="435"/>
    </location>
</feature>
<dbReference type="AlphaFoldDB" id="A0A0W7WDW5"/>
<evidence type="ECO:0000256" key="3">
    <source>
        <dbReference type="ARBA" id="ARBA00022519"/>
    </source>
</evidence>
<keyword evidence="5 7" id="KW-1133">Transmembrane helix</keyword>
<evidence type="ECO:0000256" key="6">
    <source>
        <dbReference type="ARBA" id="ARBA00023136"/>
    </source>
</evidence>
<evidence type="ECO:0000259" key="8">
    <source>
        <dbReference type="Pfam" id="PF06808"/>
    </source>
</evidence>